<dbReference type="PANTHER" id="PTHR23346">
    <property type="entry name" value="TRANSLATIONAL ACTIVATOR GCN1-RELATED"/>
    <property type="match status" value="1"/>
</dbReference>
<comment type="caution">
    <text evidence="8">The sequence shown here is derived from an EMBL/GenBank/DDBJ whole genome shotgun (WGS) entry which is preliminary data.</text>
</comment>
<dbReference type="Pfam" id="PF24492">
    <property type="entry name" value="HEAT_ECM29"/>
    <property type="match status" value="1"/>
</dbReference>
<dbReference type="GO" id="GO:0043248">
    <property type="term" value="P:proteasome assembly"/>
    <property type="evidence" value="ECO:0007669"/>
    <property type="project" value="InterPro"/>
</dbReference>
<dbReference type="InterPro" id="IPR016024">
    <property type="entry name" value="ARM-type_fold"/>
</dbReference>
<dbReference type="OrthoDB" id="16066at2759"/>
<protein>
    <submittedName>
        <fullName evidence="8">Proteasome-associated protein ECM29-like protein</fullName>
    </submittedName>
</protein>
<proteinExistence type="predicted"/>
<evidence type="ECO:0000256" key="4">
    <source>
        <dbReference type="ARBA" id="ARBA00022942"/>
    </source>
</evidence>
<dbReference type="GO" id="GO:0000502">
    <property type="term" value="C:proteasome complex"/>
    <property type="evidence" value="ECO:0007669"/>
    <property type="project" value="UniProtKB-KW"/>
</dbReference>
<sequence length="1613" mass="180763">MSDTKDIELLETIELRFGLADSKQKVENHVNSFLVPLLYKLETKSKEVQSKGIGEIGSEGKDQIRSVKLDSKISSVYLLGILRDFFLFSPHSSSEESTIYPGLSVNLVAALTNGKKSSWANGGKTLIDFKKGVFDFLNDSTVFKDANCENERFIALMCASCDTINYDVASSATESIKKLDPLDYENTSLVRQFMNLYLGEKSDYLINESKDPCSPKLKNIIMKHLSKSVLAAQMFPDWIKIIFDCLFGKDSSESLKTSGVVFMRWVSQKSPLEQLRSSGPLLFQAIKKVLGIGANEEGLAIKNTRSHEILRMNTYNSWTTLITRVPFLFDSDISILHQTISVAEKESSNIKSNSQETIYKLGVSFFKKFADDISSTDKTLDILQNVIENSTSSQIKLTVLRILTDGPSFSNTRVKLIAMLGFCDSDSQVIQSSLACLNMDPNSLKIVFSPTNQIETSESLNSYYLSLPKVYHWIIAFLNFLINNNTEYKNNKDSFTSNIDKLTSILSNYSDFNLASSFHPKIIEPLMLFTTQLFILQGLFSIIRGIDNPLKNSKVEIKWIEDNTEFTKKEAEKLIINFSKPNSFVYLIFENPTVRLALYLSLKNLELEAGSSEPLQLLSKIPLLSLLNIKKYKEISNTISMSEQLEKGNEISSRFFKIVSELGPTKIHEFVMSDFSFISNCVLNSNSFKSQKNLSQGIAISLMTIWNFYLLKNTDFHSLFSISMPFKETEEVFLLASRLAENLKNNSELKSNRIFEKSVLTKTIGTLLLSATVLSRLQCLFIAYPVDSSVENISKIISSTKDSIDSIKSLLHYIFKEIYTAKVVNLGSESDMTPLLSSACICVRELGIFGNLNSFPISSSEISEIPTGKNIDGQISYYLFELIKSGKCSFSEINPLCQAICGISFGTESRDIDNAGDSGEADDLSLYSLKMFRDLCSSDKKVLKTFDTQLLISEIIPLVASKWDCLCSTFLYNGSLHFGFDKLNSLGVYSTSSNAVCWKWILKDALPSMAISQKVTERFAAATWAGSIALECSGLELMNDNCVSLHRIMCSLLLDSDEMVQSVAGKAISLIFESCSVPKDKDLMINDLIRALGSRRTLLLSNPNVSDVSTGLRNQLIPNSQPDPTNNDSPRQTENLTRARPNPKSIISLTYYTILDLANEIGYPQLFYHLVVLAGHSIQTSINFGLSSYSVKSVSNAIEVSNRFSSVLTPNLFFLCFNVNPAIAKSMNSIWNSLFNTAPPNNAYSISNGNFTYPVCSPIIIKNWESISKKCISNMGSSDWKIRQSSCSAMTFALSFSGNLVVNNDFISSIWKLSLRLLDDIKDSVRLEALTFCNSLAAATMIWCEESLIIPDKEDILSPKRYKTIDRTLSDNETNHTNSDSTISIVIQLMIDTGLASPAEDVRKFTLSFLNKLSHLKSIRPYSGVLVLKYLECLSDLEDQTLNYISQNASNWEISKHELDSFRLSSTKSSPTMVTLEKFLSYMTVDQMDEFVPQLCNIITRGIGLPTRTGTARVIVNLAASYPDIIREYSLTISRSILSVIKNSYGVEMYSWASAIAYTSPFLELNSFEKLTNILFKLFFSKDNNYFIFIFIFIFIFRRKFEASSSNNFIPNL</sequence>
<reference evidence="8 9" key="1">
    <citation type="submission" date="2017-01" db="EMBL/GenBank/DDBJ databases">
        <authorList>
            <person name="Mah S.A."/>
            <person name="Swanson W.J."/>
            <person name="Moy G.W."/>
            <person name="Vacquier V.D."/>
        </authorList>
    </citation>
    <scope>NUCLEOTIDE SEQUENCE [LARGE SCALE GENOMIC DNA]</scope>
    <source>
        <strain evidence="8 9">GSMNP</strain>
    </source>
</reference>
<dbReference type="GO" id="GO:0060090">
    <property type="term" value="F:molecular adaptor activity"/>
    <property type="evidence" value="ECO:0007669"/>
    <property type="project" value="InterPro"/>
</dbReference>
<evidence type="ECO:0000259" key="7">
    <source>
        <dbReference type="Pfam" id="PF24492"/>
    </source>
</evidence>
<organism evidence="8 9">
    <name type="scientific">Smittium culicis</name>
    <dbReference type="NCBI Taxonomy" id="133412"/>
    <lineage>
        <taxon>Eukaryota</taxon>
        <taxon>Fungi</taxon>
        <taxon>Fungi incertae sedis</taxon>
        <taxon>Zoopagomycota</taxon>
        <taxon>Kickxellomycotina</taxon>
        <taxon>Harpellomycetes</taxon>
        <taxon>Harpellales</taxon>
        <taxon>Legeriomycetaceae</taxon>
        <taxon>Smittium</taxon>
    </lineage>
</organism>
<dbReference type="GO" id="GO:0005737">
    <property type="term" value="C:cytoplasm"/>
    <property type="evidence" value="ECO:0007669"/>
    <property type="project" value="UniProtKB-SubCell"/>
</dbReference>
<comment type="subcellular location">
    <subcellularLocation>
        <location evidence="1">Cytoplasm</location>
    </subcellularLocation>
</comment>
<dbReference type="Pfam" id="PF13001">
    <property type="entry name" value="ECM29_N"/>
    <property type="match status" value="2"/>
</dbReference>
<dbReference type="PANTHER" id="PTHR23346:SF19">
    <property type="entry name" value="PROTEASOME ADAPTER AND SCAFFOLD PROTEIN ECM29"/>
    <property type="match status" value="1"/>
</dbReference>
<dbReference type="InterPro" id="IPR011989">
    <property type="entry name" value="ARM-like"/>
</dbReference>
<evidence type="ECO:0000313" key="9">
    <source>
        <dbReference type="Proteomes" id="UP000187283"/>
    </source>
</evidence>
<dbReference type="GO" id="GO:0036503">
    <property type="term" value="P:ERAD pathway"/>
    <property type="evidence" value="ECO:0007669"/>
    <property type="project" value="TreeGrafter"/>
</dbReference>
<evidence type="ECO:0000256" key="2">
    <source>
        <dbReference type="ARBA" id="ARBA00022490"/>
    </source>
</evidence>
<name>A0A1R1YHE6_9FUNG</name>
<evidence type="ECO:0000256" key="1">
    <source>
        <dbReference type="ARBA" id="ARBA00004496"/>
    </source>
</evidence>
<keyword evidence="2" id="KW-0963">Cytoplasm</keyword>
<evidence type="ECO:0000259" key="6">
    <source>
        <dbReference type="Pfam" id="PF13001"/>
    </source>
</evidence>
<dbReference type="EMBL" id="LSSN01000035">
    <property type="protein sequence ID" value="OMJ26320.1"/>
    <property type="molecule type" value="Genomic_DNA"/>
</dbReference>
<feature type="domain" description="Proteasome adapter and scaffold protein ECM29 HEAT-repeat" evidence="7">
    <location>
        <begin position="1419"/>
        <end position="1580"/>
    </location>
</feature>
<feature type="domain" description="Proteasome component Ecm29 N-terminal" evidence="6">
    <location>
        <begin position="10"/>
        <end position="51"/>
    </location>
</feature>
<dbReference type="STRING" id="133412.A0A1R1YHE6"/>
<feature type="region of interest" description="Disordered" evidence="5">
    <location>
        <begin position="1107"/>
        <end position="1139"/>
    </location>
</feature>
<dbReference type="InterPro" id="IPR055443">
    <property type="entry name" value="HEAT_ECM29"/>
</dbReference>
<feature type="compositionally biased region" description="Polar residues" evidence="5">
    <location>
        <begin position="1107"/>
        <end position="1136"/>
    </location>
</feature>
<dbReference type="SUPFAM" id="SSF48371">
    <property type="entry name" value="ARM repeat"/>
    <property type="match status" value="1"/>
</dbReference>
<evidence type="ECO:0000256" key="5">
    <source>
        <dbReference type="SAM" id="MobiDB-lite"/>
    </source>
</evidence>
<evidence type="ECO:0000256" key="3">
    <source>
        <dbReference type="ARBA" id="ARBA00022737"/>
    </source>
</evidence>
<dbReference type="InterPro" id="IPR024372">
    <property type="entry name" value="Ecm29_N"/>
</dbReference>
<keyword evidence="9" id="KW-1185">Reference proteome</keyword>
<dbReference type="Gene3D" id="1.25.10.10">
    <property type="entry name" value="Leucine-rich Repeat Variant"/>
    <property type="match status" value="1"/>
</dbReference>
<dbReference type="GO" id="GO:0005634">
    <property type="term" value="C:nucleus"/>
    <property type="evidence" value="ECO:0007669"/>
    <property type="project" value="TreeGrafter"/>
</dbReference>
<feature type="domain" description="Proteasome component Ecm29 N-terminal" evidence="6">
    <location>
        <begin position="59"/>
        <end position="421"/>
    </location>
</feature>
<dbReference type="Proteomes" id="UP000187283">
    <property type="component" value="Unassembled WGS sequence"/>
</dbReference>
<gene>
    <name evidence="8" type="ORF">AYI70_g267</name>
</gene>
<keyword evidence="3" id="KW-0677">Repeat</keyword>
<evidence type="ECO:0000313" key="8">
    <source>
        <dbReference type="EMBL" id="OMJ26320.1"/>
    </source>
</evidence>
<accession>A0A1R1YHE6</accession>
<keyword evidence="4 8" id="KW-0647">Proteasome</keyword>